<dbReference type="PANTHER" id="PTHR43793:SF1">
    <property type="entry name" value="FAD SYNTHASE"/>
    <property type="match status" value="1"/>
</dbReference>
<evidence type="ECO:0000313" key="5">
    <source>
        <dbReference type="Proteomes" id="UP000069135"/>
    </source>
</evidence>
<reference evidence="4 5" key="2">
    <citation type="journal article" date="2016" name="PeerJ">
        <title>Analysis of five complete genome sequences for members of the class Peribacteria in the recently recognized Peregrinibacteria bacterial phylum.</title>
        <authorList>
            <person name="Anantharaman K."/>
            <person name="Brown C.T."/>
            <person name="Burstein D."/>
            <person name="Castelle C.J."/>
            <person name="Probst A.J."/>
            <person name="Thomas B.C."/>
            <person name="Williams K.H."/>
            <person name="Banfield J.F."/>
        </authorList>
    </citation>
    <scope>NUCLEOTIDE SEQUENCE [LARGE SCALE GENOMIC DNA]</scope>
    <source>
        <strain evidence="4">RIFOXYD1_FULL_PER-ii_59_16</strain>
    </source>
</reference>
<keyword evidence="1 4" id="KW-0808">Transferase</keyword>
<evidence type="ECO:0000256" key="1">
    <source>
        <dbReference type="ARBA" id="ARBA00022679"/>
    </source>
</evidence>
<accession>A0A0S1SMC2</accession>
<dbReference type="Gene3D" id="3.40.50.620">
    <property type="entry name" value="HUPs"/>
    <property type="match status" value="1"/>
</dbReference>
<accession>A0A0S1SMI3</accession>
<gene>
    <name evidence="4" type="ORF">PeribacterD1_1026</name>
</gene>
<evidence type="ECO:0000259" key="3">
    <source>
        <dbReference type="Pfam" id="PF01467"/>
    </source>
</evidence>
<evidence type="ECO:0000313" key="4">
    <source>
        <dbReference type="EMBL" id="ALM13690.1"/>
    </source>
</evidence>
<name>A0A0S1SMC2_9BACT</name>
<protein>
    <submittedName>
        <fullName evidence="4">Cytidyltransferase</fullName>
    </submittedName>
</protein>
<dbReference type="GO" id="GO:0016779">
    <property type="term" value="F:nucleotidyltransferase activity"/>
    <property type="evidence" value="ECO:0007669"/>
    <property type="project" value="UniProtKB-KW"/>
</dbReference>
<dbReference type="EMBL" id="CP013065">
    <property type="protein sequence ID" value="ALM13690.1"/>
    <property type="molecule type" value="Genomic_DNA"/>
</dbReference>
<sequence length="128" mass="14738">MRVLIFGTFDQLHPGHRFVLEQARMRGDLTVVVSRDATVERCKGRLPIQTEEERRLAVEQMMPGVRVVLGDRQDYLRPVRELLPALILLGYDQELPQGVQAESLPCPLERLPAFHPELYKSSLQRGHR</sequence>
<organism evidence="4 5">
    <name type="scientific">Candidatus Peribacter riflensis</name>
    <dbReference type="NCBI Taxonomy" id="1735162"/>
    <lineage>
        <taxon>Bacteria</taxon>
        <taxon>Candidatus Peregrinibacteriota</taxon>
        <taxon>Candidatus Peribacteria</taxon>
        <taxon>Candidatus Peribacterales</taxon>
        <taxon>Candidatus Peribacteraceae</taxon>
        <taxon>Candidatus Peribacter</taxon>
    </lineage>
</organism>
<dbReference type="AlphaFoldDB" id="A0A0S1SMC2"/>
<accession>A0A0S1STG6</accession>
<dbReference type="PANTHER" id="PTHR43793">
    <property type="entry name" value="FAD SYNTHASE"/>
    <property type="match status" value="1"/>
</dbReference>
<feature type="domain" description="Cytidyltransferase-like" evidence="3">
    <location>
        <begin position="5"/>
        <end position="93"/>
    </location>
</feature>
<dbReference type="KEGG" id="prf:PeribacterA2_1026"/>
<evidence type="ECO:0000256" key="2">
    <source>
        <dbReference type="ARBA" id="ARBA00022695"/>
    </source>
</evidence>
<keyword evidence="2" id="KW-0548">Nucleotidyltransferase</keyword>
<reference evidence="5" key="1">
    <citation type="submission" date="2015-10" db="EMBL/GenBank/DDBJ databases">
        <title>Analysis of five complete genome sequences for members of the class Peribacteria in the recently recognized Peregrinibacteria bacterial phylum.</title>
        <authorList>
            <person name="Anantharaman K."/>
            <person name="Brown C.T."/>
            <person name="Burstein D."/>
            <person name="Castelle C.J."/>
            <person name="Probst A.J."/>
            <person name="Thomas B.C."/>
            <person name="Williams K.H."/>
            <person name="Banfield J.F."/>
        </authorList>
    </citation>
    <scope>NUCLEOTIDE SEQUENCE [LARGE SCALE GENOMIC DNA]</scope>
</reference>
<accession>A0A0S1SKH8</accession>
<dbReference type="Pfam" id="PF01467">
    <property type="entry name" value="CTP_transf_like"/>
    <property type="match status" value="1"/>
</dbReference>
<dbReference type="Proteomes" id="UP000069135">
    <property type="component" value="Chromosome"/>
</dbReference>
<dbReference type="NCBIfam" id="TIGR00125">
    <property type="entry name" value="cyt_tran_rel"/>
    <property type="match status" value="1"/>
</dbReference>
<dbReference type="STRING" id="1735162.PeribacterB2_1028"/>
<dbReference type="InterPro" id="IPR004821">
    <property type="entry name" value="Cyt_trans-like"/>
</dbReference>
<dbReference type="InterPro" id="IPR014729">
    <property type="entry name" value="Rossmann-like_a/b/a_fold"/>
</dbReference>
<dbReference type="SUPFAM" id="SSF52374">
    <property type="entry name" value="Nucleotidylyl transferase"/>
    <property type="match status" value="1"/>
</dbReference>
<accession>A0A0S1SWC0</accession>
<proteinExistence type="predicted"/>
<dbReference type="InterPro" id="IPR050385">
    <property type="entry name" value="Archaeal_FAD_synthase"/>
</dbReference>